<accession>A0ABT5C3D8</accession>
<protein>
    <submittedName>
        <fullName evidence="3">Aldo/keto reductase</fullName>
    </submittedName>
</protein>
<keyword evidence="4" id="KW-1185">Reference proteome</keyword>
<dbReference type="SUPFAM" id="SSF51430">
    <property type="entry name" value="NAD(P)-linked oxidoreductase"/>
    <property type="match status" value="1"/>
</dbReference>
<evidence type="ECO:0000313" key="4">
    <source>
        <dbReference type="Proteomes" id="UP001217485"/>
    </source>
</evidence>
<dbReference type="InterPro" id="IPR036812">
    <property type="entry name" value="NAD(P)_OxRdtase_dom_sf"/>
</dbReference>
<sequence length="353" mass="37891">MEMRYKLLGGSGLKVSEISLGTMTFGEDWGFGASAEACRGILEAYRARGGNFIDTANKYTNGSAERIVGELVRGDRGAWVIATKYSLSMNDADPSASGNGRKNLVQSVEASLKRLGTDYIDLLWVHAWDWTTPEAELMRALDDVVRAGKVLYVGMSDAPAWVVSRANAIAELRGWSPFIGIEIEYSLIERTVERELVPMASRLGLGVLAWAPMAGGVLTGKYTRGGGKDAARAAMNQGRLDERGLRVARAVDAVADELGCSSAQVALAWLRSRPAQVIPIIGARKPEQMQDCLGCLDVVLPAAALERLDAASRVPLGFPYEFLGDPGTERVVYGATAARLDVTNPVRRLASGG</sequence>
<dbReference type="Gene3D" id="3.20.20.100">
    <property type="entry name" value="NADP-dependent oxidoreductase domain"/>
    <property type="match status" value="1"/>
</dbReference>
<dbReference type="Proteomes" id="UP001217485">
    <property type="component" value="Unassembled WGS sequence"/>
</dbReference>
<evidence type="ECO:0000256" key="1">
    <source>
        <dbReference type="ARBA" id="ARBA00023002"/>
    </source>
</evidence>
<dbReference type="PANTHER" id="PTHR43364">
    <property type="entry name" value="NADH-SPECIFIC METHYLGLYOXAL REDUCTASE-RELATED"/>
    <property type="match status" value="1"/>
</dbReference>
<dbReference type="EMBL" id="JAQNDK010000003">
    <property type="protein sequence ID" value="MDC0680927.1"/>
    <property type="molecule type" value="Genomic_DNA"/>
</dbReference>
<gene>
    <name evidence="3" type="ORF">POL72_24520</name>
</gene>
<name>A0ABT5C3D8_9BACT</name>
<organism evidence="3 4">
    <name type="scientific">Sorangium atrum</name>
    <dbReference type="NCBI Taxonomy" id="2995308"/>
    <lineage>
        <taxon>Bacteria</taxon>
        <taxon>Pseudomonadati</taxon>
        <taxon>Myxococcota</taxon>
        <taxon>Polyangia</taxon>
        <taxon>Polyangiales</taxon>
        <taxon>Polyangiaceae</taxon>
        <taxon>Sorangium</taxon>
    </lineage>
</organism>
<reference evidence="3 4" key="1">
    <citation type="submission" date="2023-01" db="EMBL/GenBank/DDBJ databases">
        <title>Minimal conservation of predation-associated metabolite biosynthetic gene clusters underscores biosynthetic potential of Myxococcota including descriptions for ten novel species: Archangium lansinium sp. nov., Myxococcus landrumus sp. nov., Nannocystis bai.</title>
        <authorList>
            <person name="Ahearne A."/>
            <person name="Stevens C."/>
            <person name="Dowd S."/>
        </authorList>
    </citation>
    <scope>NUCLEOTIDE SEQUENCE [LARGE SCALE GENOMIC DNA]</scope>
    <source>
        <strain evidence="3 4">WIWO2</strain>
    </source>
</reference>
<dbReference type="InterPro" id="IPR050523">
    <property type="entry name" value="AKR_Detox_Biosynth"/>
</dbReference>
<dbReference type="PANTHER" id="PTHR43364:SF4">
    <property type="entry name" value="NAD(P)-LINKED OXIDOREDUCTASE SUPERFAMILY PROTEIN"/>
    <property type="match status" value="1"/>
</dbReference>
<feature type="domain" description="NADP-dependent oxidoreductase" evidence="2">
    <location>
        <begin position="17"/>
        <end position="311"/>
    </location>
</feature>
<dbReference type="CDD" id="cd19080">
    <property type="entry name" value="AKR_AKR9A_9B"/>
    <property type="match status" value="1"/>
</dbReference>
<proteinExistence type="predicted"/>
<evidence type="ECO:0000313" key="3">
    <source>
        <dbReference type="EMBL" id="MDC0680927.1"/>
    </source>
</evidence>
<evidence type="ECO:0000259" key="2">
    <source>
        <dbReference type="Pfam" id="PF00248"/>
    </source>
</evidence>
<dbReference type="InterPro" id="IPR023210">
    <property type="entry name" value="NADP_OxRdtase_dom"/>
</dbReference>
<keyword evidence="1" id="KW-0560">Oxidoreductase</keyword>
<comment type="caution">
    <text evidence="3">The sequence shown here is derived from an EMBL/GenBank/DDBJ whole genome shotgun (WGS) entry which is preliminary data.</text>
</comment>
<dbReference type="Pfam" id="PF00248">
    <property type="entry name" value="Aldo_ket_red"/>
    <property type="match status" value="1"/>
</dbReference>